<dbReference type="SUPFAM" id="SSF103473">
    <property type="entry name" value="MFS general substrate transporter"/>
    <property type="match status" value="1"/>
</dbReference>
<evidence type="ECO:0000256" key="6">
    <source>
        <dbReference type="ARBA" id="ARBA00023136"/>
    </source>
</evidence>
<evidence type="ECO:0000259" key="8">
    <source>
        <dbReference type="PROSITE" id="PS50850"/>
    </source>
</evidence>
<dbReference type="PANTHER" id="PTHR42718">
    <property type="entry name" value="MAJOR FACILITATOR SUPERFAMILY MULTIDRUG TRANSPORTER MFSC"/>
    <property type="match status" value="1"/>
</dbReference>
<dbReference type="Proteomes" id="UP001589647">
    <property type="component" value="Unassembled WGS sequence"/>
</dbReference>
<feature type="transmembrane region" description="Helical" evidence="7">
    <location>
        <begin position="56"/>
        <end position="74"/>
    </location>
</feature>
<comment type="caution">
    <text evidence="9">The sequence shown here is derived from an EMBL/GenBank/DDBJ whole genome shotgun (WGS) entry which is preliminary data.</text>
</comment>
<evidence type="ECO:0000256" key="2">
    <source>
        <dbReference type="ARBA" id="ARBA00022448"/>
    </source>
</evidence>
<dbReference type="CDD" id="cd17321">
    <property type="entry name" value="MFS_MMR_MDR_like"/>
    <property type="match status" value="1"/>
</dbReference>
<evidence type="ECO:0000313" key="9">
    <source>
        <dbReference type="EMBL" id="MFB9204090.1"/>
    </source>
</evidence>
<feature type="transmembrane region" description="Helical" evidence="7">
    <location>
        <begin position="305"/>
        <end position="328"/>
    </location>
</feature>
<proteinExistence type="predicted"/>
<feature type="transmembrane region" description="Helical" evidence="7">
    <location>
        <begin position="432"/>
        <end position="453"/>
    </location>
</feature>
<keyword evidence="6 7" id="KW-0472">Membrane</keyword>
<organism evidence="9 10">
    <name type="scientific">Nonomuraea spiralis</name>
    <dbReference type="NCBI Taxonomy" id="46182"/>
    <lineage>
        <taxon>Bacteria</taxon>
        <taxon>Bacillati</taxon>
        <taxon>Actinomycetota</taxon>
        <taxon>Actinomycetes</taxon>
        <taxon>Streptosporangiales</taxon>
        <taxon>Streptosporangiaceae</taxon>
        <taxon>Nonomuraea</taxon>
    </lineage>
</organism>
<keyword evidence="10" id="KW-1185">Reference proteome</keyword>
<sequence>MTVLADRPRSDRMTSAQRLVLVLLLGSQFMLAVDFSILNVALPVIGSGLGFALAELQWVATAFALAAAGFTLLFGRIADLFGRRRLFLIGMALLGVSSLAGGLATSPGLLLVARVAQGLATAIVTPAGLALLTTSFPEGPLRAKALGLNGALMSAGFTSGAVLGGLLTELLSWRWAFFVNVPVALAVLLAAPAVLKESRPAERPRMDLPGAAAVTAGLLALVFGLTRAGEHGFADALGLGALAAGAALLIAFWYVERRAAAPLVPVTILARPNVTWGNLAGLIAFATETSLVFLMTLYLQKVLGYSALATGLAFGVLGLGTVLGGVLAPRVIGRLGTGRALAAGFGLQAVATASLALLGTGPGWIWLLLAATFAGGIGNMVAIVGFMVTATSGLPDSEQGLATGLATMTQQVGITMGIPVMSAVATAAMGTVLQGVIVAVLVNAALTFAGALIPRKRSAMSN</sequence>
<dbReference type="Gene3D" id="1.20.1720.10">
    <property type="entry name" value="Multidrug resistance protein D"/>
    <property type="match status" value="1"/>
</dbReference>
<evidence type="ECO:0000256" key="5">
    <source>
        <dbReference type="ARBA" id="ARBA00022989"/>
    </source>
</evidence>
<feature type="transmembrane region" description="Helical" evidence="7">
    <location>
        <begin position="364"/>
        <end position="388"/>
    </location>
</feature>
<evidence type="ECO:0000256" key="7">
    <source>
        <dbReference type="SAM" id="Phobius"/>
    </source>
</evidence>
<dbReference type="PROSITE" id="PS50850">
    <property type="entry name" value="MFS"/>
    <property type="match status" value="1"/>
</dbReference>
<gene>
    <name evidence="9" type="ORF">ACFFV7_23055</name>
</gene>
<dbReference type="RefSeq" id="WP_229824197.1">
    <property type="nucleotide sequence ID" value="NZ_BMRC01000008.1"/>
</dbReference>
<evidence type="ECO:0000313" key="10">
    <source>
        <dbReference type="Proteomes" id="UP001589647"/>
    </source>
</evidence>
<keyword evidence="3" id="KW-1003">Cell membrane</keyword>
<feature type="transmembrane region" description="Helical" evidence="7">
    <location>
        <begin position="237"/>
        <end position="255"/>
    </location>
</feature>
<feature type="transmembrane region" description="Helical" evidence="7">
    <location>
        <begin position="111"/>
        <end position="133"/>
    </location>
</feature>
<feature type="transmembrane region" description="Helical" evidence="7">
    <location>
        <begin position="86"/>
        <end position="105"/>
    </location>
</feature>
<feature type="transmembrane region" description="Helical" evidence="7">
    <location>
        <begin position="207"/>
        <end position="225"/>
    </location>
</feature>
<keyword evidence="5 7" id="KW-1133">Transmembrane helix</keyword>
<dbReference type="Gene3D" id="1.20.1250.20">
    <property type="entry name" value="MFS general substrate transporter like domains"/>
    <property type="match status" value="1"/>
</dbReference>
<keyword evidence="2" id="KW-0813">Transport</keyword>
<feature type="transmembrane region" description="Helical" evidence="7">
    <location>
        <begin position="400"/>
        <end position="420"/>
    </location>
</feature>
<feature type="transmembrane region" description="Helical" evidence="7">
    <location>
        <begin position="276"/>
        <end position="299"/>
    </location>
</feature>
<accession>A0ABV5IHS0</accession>
<dbReference type="InterPro" id="IPR020846">
    <property type="entry name" value="MFS_dom"/>
</dbReference>
<dbReference type="InterPro" id="IPR036259">
    <property type="entry name" value="MFS_trans_sf"/>
</dbReference>
<feature type="domain" description="Major facilitator superfamily (MFS) profile" evidence="8">
    <location>
        <begin position="20"/>
        <end position="457"/>
    </location>
</feature>
<feature type="transmembrane region" description="Helical" evidence="7">
    <location>
        <begin position="173"/>
        <end position="195"/>
    </location>
</feature>
<dbReference type="PANTHER" id="PTHR42718:SF46">
    <property type="entry name" value="BLR6921 PROTEIN"/>
    <property type="match status" value="1"/>
</dbReference>
<dbReference type="Pfam" id="PF07690">
    <property type="entry name" value="MFS_1"/>
    <property type="match status" value="1"/>
</dbReference>
<name>A0ABV5IHS0_9ACTN</name>
<dbReference type="PRINTS" id="PR01036">
    <property type="entry name" value="TCRTETB"/>
</dbReference>
<dbReference type="InterPro" id="IPR011701">
    <property type="entry name" value="MFS"/>
</dbReference>
<keyword evidence="4 7" id="KW-0812">Transmembrane</keyword>
<dbReference type="EMBL" id="JBHMEI010000016">
    <property type="protein sequence ID" value="MFB9204090.1"/>
    <property type="molecule type" value="Genomic_DNA"/>
</dbReference>
<reference evidence="9 10" key="1">
    <citation type="submission" date="2024-09" db="EMBL/GenBank/DDBJ databases">
        <authorList>
            <person name="Sun Q."/>
            <person name="Mori K."/>
        </authorList>
    </citation>
    <scope>NUCLEOTIDE SEQUENCE [LARGE SCALE GENOMIC DNA]</scope>
    <source>
        <strain evidence="9 10">CCM 3426</strain>
    </source>
</reference>
<protein>
    <submittedName>
        <fullName evidence="9">MFS transporter</fullName>
    </submittedName>
</protein>
<evidence type="ECO:0000256" key="1">
    <source>
        <dbReference type="ARBA" id="ARBA00004651"/>
    </source>
</evidence>
<feature type="transmembrane region" description="Helical" evidence="7">
    <location>
        <begin position="145"/>
        <end position="167"/>
    </location>
</feature>
<feature type="transmembrane region" description="Helical" evidence="7">
    <location>
        <begin position="340"/>
        <end position="358"/>
    </location>
</feature>
<feature type="transmembrane region" description="Helical" evidence="7">
    <location>
        <begin position="20"/>
        <end position="44"/>
    </location>
</feature>
<comment type="subcellular location">
    <subcellularLocation>
        <location evidence="1">Cell membrane</location>
        <topology evidence="1">Multi-pass membrane protein</topology>
    </subcellularLocation>
</comment>
<evidence type="ECO:0000256" key="4">
    <source>
        <dbReference type="ARBA" id="ARBA00022692"/>
    </source>
</evidence>
<evidence type="ECO:0000256" key="3">
    <source>
        <dbReference type="ARBA" id="ARBA00022475"/>
    </source>
</evidence>